<feature type="domain" description="ABC transporter" evidence="9">
    <location>
        <begin position="1"/>
        <end position="210"/>
    </location>
</feature>
<dbReference type="GO" id="GO:0016887">
    <property type="term" value="F:ATP hydrolysis activity"/>
    <property type="evidence" value="ECO:0007669"/>
    <property type="project" value="InterPro"/>
</dbReference>
<keyword evidence="7 8" id="KW-0472">Membrane</keyword>
<dbReference type="InterPro" id="IPR013525">
    <property type="entry name" value="ABC2_TM"/>
</dbReference>
<dbReference type="AlphaFoldDB" id="A0A150H1B2"/>
<keyword evidence="3 8" id="KW-0812">Transmembrane</keyword>
<evidence type="ECO:0000313" key="11">
    <source>
        <dbReference type="Proteomes" id="UP000075714"/>
    </source>
</evidence>
<evidence type="ECO:0000256" key="4">
    <source>
        <dbReference type="ARBA" id="ARBA00022741"/>
    </source>
</evidence>
<keyword evidence="11" id="KW-1185">Reference proteome</keyword>
<dbReference type="SMART" id="SM00382">
    <property type="entry name" value="AAA"/>
    <property type="match status" value="1"/>
</dbReference>
<dbReference type="EMBL" id="LSYV01000003">
    <property type="protein sequence ID" value="KXZ55881.1"/>
    <property type="molecule type" value="Genomic_DNA"/>
</dbReference>
<evidence type="ECO:0000256" key="2">
    <source>
        <dbReference type="ARBA" id="ARBA00022448"/>
    </source>
</evidence>
<comment type="caution">
    <text evidence="10">The sequence shown here is derived from an EMBL/GenBank/DDBJ whole genome shotgun (WGS) entry which is preliminary data.</text>
</comment>
<name>A0A150H1B2_GONPE</name>
<dbReference type="PANTHER" id="PTHR48041:SF91">
    <property type="entry name" value="ABC TRANSPORTER G FAMILY MEMBER 28"/>
    <property type="match status" value="1"/>
</dbReference>
<sequence length="704" mass="75973">MGPSGAGKTTLLDVLAGRKTVGVTEGSISFGGVAPSKEFLCRYTGYVEQFDTLLGDLTVREMLLYTAELKRPVAEPLAAKRAEVDALLRRLGLESCADVPIGDPLTKGISGGQAKRTNIGIALVSRPRVLFLDEPTSGLDSCTATEVMRLVRALCDDDGTTIAATVHGPTAATFALFDSVVLLARGHLVYFGRPGLPALQYAAEEWPVSRTVSDILVLHRVASNGFRRAAGASQHSGFAMGARGMAGGGAVGGDGSYCNGVGAVDAGGMIHHQHGGFEGYSDFGSVVLEFGDRGSAGSVAGGMAQSAFNVAEVLLEAVMEAELRGEAEKLAAAYDKSELKTENDMLLRSYLAEGARGSLVAPRTRAAALALARIRTGSADAEGGGADGFAAVAAGRIEVLAAAEARHSTLQVLDDAAALEVDRQVSKELATRRGTMTPWFWGLWVLLKYRTWRHYRSVGWLASRIVDKAIIAFIILTVYLGIGDSFEPVNLVNITASLFMWAILPAFGAASYVPVIILERRLFIRERADGLYGVFTYLAAKLAEELLLALLVTLAFSAVVFFRLQLQGQWVVFWLVYFVDLSVGIVLAYLVAALSPNMDVGNIALPSLVVTLLFFAGQLITFDAIPVWWQWYSRIDFLRYAWGALMLNQFEDRDVEFSGGLTVLQYYSLEGANKWSYIGFLAIFWFVFSLLALLALTFIKHHKR</sequence>
<keyword evidence="5" id="KW-0067">ATP-binding</keyword>
<keyword evidence="4" id="KW-0547">Nucleotide-binding</keyword>
<dbReference type="Pfam" id="PF01061">
    <property type="entry name" value="ABC2_membrane"/>
    <property type="match status" value="1"/>
</dbReference>
<dbReference type="PANTHER" id="PTHR48041">
    <property type="entry name" value="ABC TRANSPORTER G FAMILY MEMBER 28"/>
    <property type="match status" value="1"/>
</dbReference>
<dbReference type="InterPro" id="IPR003439">
    <property type="entry name" value="ABC_transporter-like_ATP-bd"/>
</dbReference>
<dbReference type="GO" id="GO:0016020">
    <property type="term" value="C:membrane"/>
    <property type="evidence" value="ECO:0007669"/>
    <property type="project" value="UniProtKB-SubCell"/>
</dbReference>
<keyword evidence="2" id="KW-0813">Transport</keyword>
<evidence type="ECO:0000313" key="10">
    <source>
        <dbReference type="EMBL" id="KXZ55881.1"/>
    </source>
</evidence>
<comment type="subcellular location">
    <subcellularLocation>
        <location evidence="1">Membrane</location>
        <topology evidence="1">Multi-pass membrane protein</topology>
    </subcellularLocation>
</comment>
<keyword evidence="6 8" id="KW-1133">Transmembrane helix</keyword>
<organism evidence="10 11">
    <name type="scientific">Gonium pectorale</name>
    <name type="common">Green alga</name>
    <dbReference type="NCBI Taxonomy" id="33097"/>
    <lineage>
        <taxon>Eukaryota</taxon>
        <taxon>Viridiplantae</taxon>
        <taxon>Chlorophyta</taxon>
        <taxon>core chlorophytes</taxon>
        <taxon>Chlorophyceae</taxon>
        <taxon>CS clade</taxon>
        <taxon>Chlamydomonadales</taxon>
        <taxon>Volvocaceae</taxon>
        <taxon>Gonium</taxon>
    </lineage>
</organism>
<feature type="transmembrane region" description="Helical" evidence="8">
    <location>
        <begin position="546"/>
        <end position="564"/>
    </location>
</feature>
<evidence type="ECO:0000259" key="9">
    <source>
        <dbReference type="PROSITE" id="PS50893"/>
    </source>
</evidence>
<dbReference type="GO" id="GO:0005524">
    <property type="term" value="F:ATP binding"/>
    <property type="evidence" value="ECO:0007669"/>
    <property type="project" value="UniProtKB-KW"/>
</dbReference>
<evidence type="ECO:0000256" key="5">
    <source>
        <dbReference type="ARBA" id="ARBA00022840"/>
    </source>
</evidence>
<dbReference type="SUPFAM" id="SSF52540">
    <property type="entry name" value="P-loop containing nucleoside triphosphate hydrolases"/>
    <property type="match status" value="1"/>
</dbReference>
<dbReference type="InterPro" id="IPR050352">
    <property type="entry name" value="ABCG_transporters"/>
</dbReference>
<dbReference type="Pfam" id="PF00005">
    <property type="entry name" value="ABC_tran"/>
    <property type="match status" value="1"/>
</dbReference>
<dbReference type="InterPro" id="IPR027417">
    <property type="entry name" value="P-loop_NTPase"/>
</dbReference>
<evidence type="ECO:0000256" key="6">
    <source>
        <dbReference type="ARBA" id="ARBA00022989"/>
    </source>
</evidence>
<dbReference type="Proteomes" id="UP000075714">
    <property type="component" value="Unassembled WGS sequence"/>
</dbReference>
<evidence type="ECO:0000256" key="8">
    <source>
        <dbReference type="SAM" id="Phobius"/>
    </source>
</evidence>
<evidence type="ECO:0000256" key="3">
    <source>
        <dbReference type="ARBA" id="ARBA00022692"/>
    </source>
</evidence>
<proteinExistence type="predicted"/>
<dbReference type="Gene3D" id="3.40.50.300">
    <property type="entry name" value="P-loop containing nucleotide triphosphate hydrolases"/>
    <property type="match status" value="1"/>
</dbReference>
<protein>
    <recommendedName>
        <fullName evidence="9">ABC transporter domain-containing protein</fullName>
    </recommendedName>
</protein>
<dbReference type="OrthoDB" id="66620at2759"/>
<evidence type="ECO:0000256" key="1">
    <source>
        <dbReference type="ARBA" id="ARBA00004141"/>
    </source>
</evidence>
<accession>A0A150H1B2</accession>
<evidence type="ECO:0000256" key="7">
    <source>
        <dbReference type="ARBA" id="ARBA00023136"/>
    </source>
</evidence>
<dbReference type="InterPro" id="IPR003593">
    <property type="entry name" value="AAA+_ATPase"/>
</dbReference>
<dbReference type="GO" id="GO:0140359">
    <property type="term" value="F:ABC-type transporter activity"/>
    <property type="evidence" value="ECO:0007669"/>
    <property type="project" value="InterPro"/>
</dbReference>
<reference evidence="11" key="1">
    <citation type="journal article" date="2016" name="Nat. Commun.">
        <title>The Gonium pectorale genome demonstrates co-option of cell cycle regulation during the evolution of multicellularity.</title>
        <authorList>
            <person name="Hanschen E.R."/>
            <person name="Marriage T.N."/>
            <person name="Ferris P.J."/>
            <person name="Hamaji T."/>
            <person name="Toyoda A."/>
            <person name="Fujiyama A."/>
            <person name="Neme R."/>
            <person name="Noguchi H."/>
            <person name="Minakuchi Y."/>
            <person name="Suzuki M."/>
            <person name="Kawai-Toyooka H."/>
            <person name="Smith D.R."/>
            <person name="Sparks H."/>
            <person name="Anderson J."/>
            <person name="Bakaric R."/>
            <person name="Luria V."/>
            <person name="Karger A."/>
            <person name="Kirschner M.W."/>
            <person name="Durand P.M."/>
            <person name="Michod R.E."/>
            <person name="Nozaki H."/>
            <person name="Olson B.J."/>
        </authorList>
    </citation>
    <scope>NUCLEOTIDE SEQUENCE [LARGE SCALE GENOMIC DNA]</scope>
    <source>
        <strain evidence="11">NIES-2863</strain>
    </source>
</reference>
<feature type="transmembrane region" description="Helical" evidence="8">
    <location>
        <begin position="603"/>
        <end position="629"/>
    </location>
</feature>
<feature type="transmembrane region" description="Helical" evidence="8">
    <location>
        <begin position="458"/>
        <end position="482"/>
    </location>
</feature>
<feature type="transmembrane region" description="Helical" evidence="8">
    <location>
        <begin position="570"/>
        <end position="591"/>
    </location>
</feature>
<gene>
    <name evidence="10" type="ORF">GPECTOR_2g1432</name>
</gene>
<dbReference type="PROSITE" id="PS50893">
    <property type="entry name" value="ABC_TRANSPORTER_2"/>
    <property type="match status" value="1"/>
</dbReference>
<feature type="transmembrane region" description="Helical" evidence="8">
    <location>
        <begin position="675"/>
        <end position="699"/>
    </location>
</feature>
<feature type="transmembrane region" description="Helical" evidence="8">
    <location>
        <begin position="494"/>
        <end position="518"/>
    </location>
</feature>